<dbReference type="Proteomes" id="UP000001683">
    <property type="component" value="Chromosome"/>
</dbReference>
<comment type="similarity">
    <text evidence="1">Belongs to the polysaccharide synthase family.</text>
</comment>
<organism evidence="4 5">
    <name type="scientific">Natranaerobius thermophilus (strain ATCC BAA-1301 / DSM 18059 / JW/NM-WN-LF)</name>
    <dbReference type="NCBI Taxonomy" id="457570"/>
    <lineage>
        <taxon>Bacteria</taxon>
        <taxon>Bacillati</taxon>
        <taxon>Bacillota</taxon>
        <taxon>Clostridia</taxon>
        <taxon>Natranaerobiales</taxon>
        <taxon>Natranaerobiaceae</taxon>
        <taxon>Natranaerobius</taxon>
    </lineage>
</organism>
<dbReference type="RefSeq" id="WP_012448904.1">
    <property type="nucleotide sequence ID" value="NC_010718.1"/>
</dbReference>
<dbReference type="OrthoDB" id="9803111at2"/>
<dbReference type="FunCoup" id="B2A1C2">
    <property type="interactions" value="69"/>
</dbReference>
<feature type="transmembrane region" description="Helical" evidence="2">
    <location>
        <begin position="103"/>
        <end position="123"/>
    </location>
</feature>
<feature type="domain" description="Polysaccharide biosynthesis protein CapD-like" evidence="3">
    <location>
        <begin position="290"/>
        <end position="572"/>
    </location>
</feature>
<keyword evidence="2" id="KW-1133">Transmembrane helix</keyword>
<dbReference type="Pfam" id="PF02719">
    <property type="entry name" value="Polysacc_synt_2"/>
    <property type="match status" value="1"/>
</dbReference>
<dbReference type="eggNOG" id="COG1086">
    <property type="taxonomic scope" value="Bacteria"/>
</dbReference>
<dbReference type="InterPro" id="IPR051203">
    <property type="entry name" value="Polysaccharide_Synthase-Rel"/>
</dbReference>
<sequence>MTAKYIKRGIQVLVDMYLFNLAFIMALLFRFDGFVPEEYLIMYQDSFWWITAVFILTCIVFRLYHRLWSYASIHDVIVLGTAITIGSISVYAATVALDMMFPRSIYLISLFLNLVFLGGYRLGFRVLNIYKRFGLSPLKKQKPKNRKNVLIVGAGDAGNMALKELNQHQLDLSVNIVGFLDDDQEKQGCRVNGVKVLGSTDELVKISKKKDVDEVVIAMPSAPQQVIRYLIKTCSDYSIKTKIIPAVHDLISGRVSINHLREVEIEDLLKRDPIELDINQIAGYLTNKVVLVTGAGGSIGSELVRQIANFNPQTILLLGHGENSIFEIYREMVEKFPKNRLVPIIADVKDREKIFQIAKDYEPDVVFHAAAHKHVPLMEQNPEEAIKNNIYGTKNLVDAAHHHKSQRFVLVSTDKAVNPTSVMGATKRVAELIVENMAQTSETKYTAVRFGNVLGSRGSVIPHFKEQISKGGPVTITHPEMTRYFMTIPEASQLVIEAGGMSKGGEIYVLDMGQPVKIVDLAKDLIKLSGLEPEKDIKLSYTGIRPGEKLYEELLTEKENVSKTKHDKIYITDNTVSDTNEMKKELHAMEEIIAADLTFLEKQLLQESKTGTE</sequence>
<evidence type="ECO:0000313" key="4">
    <source>
        <dbReference type="EMBL" id="ACB86060.1"/>
    </source>
</evidence>
<dbReference type="PANTHER" id="PTHR43318:SF1">
    <property type="entry name" value="POLYSACCHARIDE BIOSYNTHESIS PROTEIN EPSC-RELATED"/>
    <property type="match status" value="1"/>
</dbReference>
<dbReference type="KEGG" id="nth:Nther_2497"/>
<keyword evidence="2" id="KW-0472">Membrane</keyword>
<dbReference type="PANTHER" id="PTHR43318">
    <property type="entry name" value="UDP-N-ACETYLGLUCOSAMINE 4,6-DEHYDRATASE"/>
    <property type="match status" value="1"/>
</dbReference>
<dbReference type="CDD" id="cd05237">
    <property type="entry name" value="UDP_invert_4-6DH_SDR_e"/>
    <property type="match status" value="1"/>
</dbReference>
<dbReference type="Gene3D" id="3.40.50.720">
    <property type="entry name" value="NAD(P)-binding Rossmann-like Domain"/>
    <property type="match status" value="2"/>
</dbReference>
<gene>
    <name evidence="4" type="ordered locus">Nther_2497</name>
</gene>
<accession>B2A1C2</accession>
<evidence type="ECO:0000256" key="1">
    <source>
        <dbReference type="ARBA" id="ARBA00007430"/>
    </source>
</evidence>
<dbReference type="AlphaFoldDB" id="B2A1C2"/>
<reference evidence="4 5" key="1">
    <citation type="submission" date="2008-04" db="EMBL/GenBank/DDBJ databases">
        <title>Complete sequence of chromosome of Natranaerobius thermophilus JW/NM-WN-LF.</title>
        <authorList>
            <consortium name="US DOE Joint Genome Institute"/>
            <person name="Copeland A."/>
            <person name="Lucas S."/>
            <person name="Lapidus A."/>
            <person name="Glavina del Rio T."/>
            <person name="Dalin E."/>
            <person name="Tice H."/>
            <person name="Bruce D."/>
            <person name="Goodwin L."/>
            <person name="Pitluck S."/>
            <person name="Chertkov O."/>
            <person name="Brettin T."/>
            <person name="Detter J.C."/>
            <person name="Han C."/>
            <person name="Kuske C.R."/>
            <person name="Schmutz J."/>
            <person name="Larimer F."/>
            <person name="Land M."/>
            <person name="Hauser L."/>
            <person name="Kyrpides N."/>
            <person name="Lykidis A."/>
            <person name="Mesbah N.M."/>
            <person name="Wiegel J."/>
        </authorList>
    </citation>
    <scope>NUCLEOTIDE SEQUENCE [LARGE SCALE GENOMIC DNA]</scope>
    <source>
        <strain evidence="5">ATCC BAA-1301 / DSM 18059 / JW/NM-WN-LF</strain>
    </source>
</reference>
<evidence type="ECO:0000313" key="5">
    <source>
        <dbReference type="Proteomes" id="UP000001683"/>
    </source>
</evidence>
<proteinExistence type="inferred from homology"/>
<feature type="transmembrane region" description="Helical" evidence="2">
    <location>
        <begin position="76"/>
        <end position="97"/>
    </location>
</feature>
<evidence type="ECO:0000256" key="2">
    <source>
        <dbReference type="SAM" id="Phobius"/>
    </source>
</evidence>
<keyword evidence="2" id="KW-0812">Transmembrane</keyword>
<name>B2A1C2_NATTJ</name>
<dbReference type="InterPro" id="IPR036291">
    <property type="entry name" value="NAD(P)-bd_dom_sf"/>
</dbReference>
<dbReference type="InParanoid" id="B2A1C2"/>
<feature type="transmembrane region" description="Helical" evidence="2">
    <location>
        <begin position="12"/>
        <end position="31"/>
    </location>
</feature>
<dbReference type="STRING" id="457570.Nther_2497"/>
<reference evidence="4 5" key="2">
    <citation type="journal article" date="2011" name="J. Bacteriol.">
        <title>Complete genome sequence of the anaerobic, halophilic alkalithermophile Natranaerobius thermophilus JW/NM-WN-LF.</title>
        <authorList>
            <person name="Zhao B."/>
            <person name="Mesbah N.M."/>
            <person name="Dalin E."/>
            <person name="Goodwin L."/>
            <person name="Nolan M."/>
            <person name="Pitluck S."/>
            <person name="Chertkov O."/>
            <person name="Brettin T.S."/>
            <person name="Han J."/>
            <person name="Larimer F.W."/>
            <person name="Land M.L."/>
            <person name="Hauser L."/>
            <person name="Kyrpides N."/>
            <person name="Wiegel J."/>
        </authorList>
    </citation>
    <scope>NUCLEOTIDE SEQUENCE [LARGE SCALE GENOMIC DNA]</scope>
    <source>
        <strain evidence="5">ATCC BAA-1301 / DSM 18059 / JW/NM-WN-LF</strain>
    </source>
</reference>
<dbReference type="EMBL" id="CP001034">
    <property type="protein sequence ID" value="ACB86060.1"/>
    <property type="molecule type" value="Genomic_DNA"/>
</dbReference>
<dbReference type="SUPFAM" id="SSF51735">
    <property type="entry name" value="NAD(P)-binding Rossmann-fold domains"/>
    <property type="match status" value="2"/>
</dbReference>
<dbReference type="Pfam" id="PF13727">
    <property type="entry name" value="CoA_binding_3"/>
    <property type="match status" value="1"/>
</dbReference>
<dbReference type="InterPro" id="IPR003869">
    <property type="entry name" value="Polysac_CapD-like"/>
</dbReference>
<dbReference type="HOGENOM" id="CLU_013560_5_2_9"/>
<feature type="transmembrane region" description="Helical" evidence="2">
    <location>
        <begin position="46"/>
        <end position="64"/>
    </location>
</feature>
<evidence type="ECO:0000259" key="3">
    <source>
        <dbReference type="Pfam" id="PF02719"/>
    </source>
</evidence>
<protein>
    <submittedName>
        <fullName evidence="4">Polysaccharide biosynthesis protein CapD</fullName>
    </submittedName>
</protein>
<keyword evidence="5" id="KW-1185">Reference proteome</keyword>